<dbReference type="GO" id="GO:0009116">
    <property type="term" value="P:nucleoside metabolic process"/>
    <property type="evidence" value="ECO:0007669"/>
    <property type="project" value="InterPro"/>
</dbReference>
<evidence type="ECO:0000313" key="4">
    <source>
        <dbReference type="Proteomes" id="UP001180020"/>
    </source>
</evidence>
<keyword evidence="1" id="KW-0732">Signal</keyword>
<feature type="domain" description="Nucleoside phosphorylase" evidence="2">
    <location>
        <begin position="239"/>
        <end position="330"/>
    </location>
</feature>
<dbReference type="EMBL" id="JAUJYO010000007">
    <property type="protein sequence ID" value="KAK1311563.1"/>
    <property type="molecule type" value="Genomic_DNA"/>
</dbReference>
<dbReference type="CDD" id="cd09008">
    <property type="entry name" value="MTAN"/>
    <property type="match status" value="1"/>
</dbReference>
<sequence length="335" mass="37184">MGGVVGLGMFIMGVLMVMNMKNTVEGAIPKKLQREINMKNREGPYLGLVIPNTFEMNPLLEHPSFFFSFPYIDFAGITTQMLLDLFKVEGVVHYGIAGNADPSLNIGDVAIPQYWAHSALWNWQRYGSGPENQLPLEAAGDYTRKIGYLKFSDYTAKFKNLNGNLLNNVWYQPEEVFPVSGTPEERQHAFWVPVDSHYFNISKTLQVKMKGLNPFSLPFLFHVGWRGSLNKTTCLDPSPRVVTVYRGTSASIYLDNAAYRSFIYNKFGVSPVDMESASVALICSQQGVPFIVIRALSDLAGGGSAQSNEADTFTPIAATNSVRVVVEFIKKLGSH</sequence>
<reference evidence="3" key="2">
    <citation type="submission" date="2023-06" db="EMBL/GenBank/DDBJ databases">
        <authorList>
            <person name="Ma L."/>
            <person name="Liu K.-W."/>
            <person name="Li Z."/>
            <person name="Hsiao Y.-Y."/>
            <person name="Qi Y."/>
            <person name="Fu T."/>
            <person name="Tang G."/>
            <person name="Zhang D."/>
            <person name="Sun W.-H."/>
            <person name="Liu D.-K."/>
            <person name="Li Y."/>
            <person name="Chen G.-Z."/>
            <person name="Liu X.-D."/>
            <person name="Liao X.-Y."/>
            <person name="Jiang Y.-T."/>
            <person name="Yu X."/>
            <person name="Hao Y."/>
            <person name="Huang J."/>
            <person name="Zhao X.-W."/>
            <person name="Ke S."/>
            <person name="Chen Y.-Y."/>
            <person name="Wu W.-L."/>
            <person name="Hsu J.-L."/>
            <person name="Lin Y.-F."/>
            <person name="Huang M.-D."/>
            <person name="Li C.-Y."/>
            <person name="Huang L."/>
            <person name="Wang Z.-W."/>
            <person name="Zhao X."/>
            <person name="Zhong W.-Y."/>
            <person name="Peng D.-H."/>
            <person name="Ahmad S."/>
            <person name="Lan S."/>
            <person name="Zhang J.-S."/>
            <person name="Tsai W.-C."/>
            <person name="Van De Peer Y."/>
            <person name="Liu Z.-J."/>
        </authorList>
    </citation>
    <scope>NUCLEOTIDE SEQUENCE</scope>
    <source>
        <strain evidence="3">CP</strain>
        <tissue evidence="3">Leaves</tissue>
    </source>
</reference>
<dbReference type="PANTHER" id="PTHR21234:SF19">
    <property type="entry name" value="BARK STORAGE PROTEIN B-LIKE"/>
    <property type="match status" value="1"/>
</dbReference>
<feature type="chain" id="PRO_5043888762" description="Nucleoside phosphorylase domain-containing protein" evidence="1">
    <location>
        <begin position="27"/>
        <end position="335"/>
    </location>
</feature>
<dbReference type="AlphaFoldDB" id="A0AAV9ECT3"/>
<dbReference type="Gene3D" id="3.40.50.1580">
    <property type="entry name" value="Nucleoside phosphorylase domain"/>
    <property type="match status" value="1"/>
</dbReference>
<organism evidence="3 4">
    <name type="scientific">Acorus calamus</name>
    <name type="common">Sweet flag</name>
    <dbReference type="NCBI Taxonomy" id="4465"/>
    <lineage>
        <taxon>Eukaryota</taxon>
        <taxon>Viridiplantae</taxon>
        <taxon>Streptophyta</taxon>
        <taxon>Embryophyta</taxon>
        <taxon>Tracheophyta</taxon>
        <taxon>Spermatophyta</taxon>
        <taxon>Magnoliopsida</taxon>
        <taxon>Liliopsida</taxon>
        <taxon>Acoraceae</taxon>
        <taxon>Acorus</taxon>
    </lineage>
</organism>
<gene>
    <name evidence="3" type="ORF">QJS10_CPA07g00788</name>
</gene>
<name>A0AAV9ECT3_ACOCL</name>
<evidence type="ECO:0000256" key="1">
    <source>
        <dbReference type="SAM" id="SignalP"/>
    </source>
</evidence>
<dbReference type="Pfam" id="PF01048">
    <property type="entry name" value="PNP_UDP_1"/>
    <property type="match status" value="1"/>
</dbReference>
<dbReference type="Proteomes" id="UP001180020">
    <property type="component" value="Unassembled WGS sequence"/>
</dbReference>
<accession>A0AAV9ECT3</accession>
<comment type="caution">
    <text evidence="3">The sequence shown here is derived from an EMBL/GenBank/DDBJ whole genome shotgun (WGS) entry which is preliminary data.</text>
</comment>
<dbReference type="GO" id="GO:0003824">
    <property type="term" value="F:catalytic activity"/>
    <property type="evidence" value="ECO:0007669"/>
    <property type="project" value="InterPro"/>
</dbReference>
<keyword evidence="4" id="KW-1185">Reference proteome</keyword>
<dbReference type="SUPFAM" id="SSF53167">
    <property type="entry name" value="Purine and uridine phosphorylases"/>
    <property type="match status" value="1"/>
</dbReference>
<feature type="signal peptide" evidence="1">
    <location>
        <begin position="1"/>
        <end position="26"/>
    </location>
</feature>
<proteinExistence type="predicted"/>
<reference evidence="3" key="1">
    <citation type="journal article" date="2023" name="Nat. Commun.">
        <title>Diploid and tetraploid genomes of Acorus and the evolution of monocots.</title>
        <authorList>
            <person name="Ma L."/>
            <person name="Liu K.W."/>
            <person name="Li Z."/>
            <person name="Hsiao Y.Y."/>
            <person name="Qi Y."/>
            <person name="Fu T."/>
            <person name="Tang G.D."/>
            <person name="Zhang D."/>
            <person name="Sun W.H."/>
            <person name="Liu D.K."/>
            <person name="Li Y."/>
            <person name="Chen G.Z."/>
            <person name="Liu X.D."/>
            <person name="Liao X.Y."/>
            <person name="Jiang Y.T."/>
            <person name="Yu X."/>
            <person name="Hao Y."/>
            <person name="Huang J."/>
            <person name="Zhao X.W."/>
            <person name="Ke S."/>
            <person name="Chen Y.Y."/>
            <person name="Wu W.L."/>
            <person name="Hsu J.L."/>
            <person name="Lin Y.F."/>
            <person name="Huang M.D."/>
            <person name="Li C.Y."/>
            <person name="Huang L."/>
            <person name="Wang Z.W."/>
            <person name="Zhao X."/>
            <person name="Zhong W.Y."/>
            <person name="Peng D.H."/>
            <person name="Ahmad S."/>
            <person name="Lan S."/>
            <person name="Zhang J.S."/>
            <person name="Tsai W.C."/>
            <person name="Van de Peer Y."/>
            <person name="Liu Z.J."/>
        </authorList>
    </citation>
    <scope>NUCLEOTIDE SEQUENCE</scope>
    <source>
        <strain evidence="3">CP</strain>
    </source>
</reference>
<protein>
    <recommendedName>
        <fullName evidence="2">Nucleoside phosphorylase domain-containing protein</fullName>
    </recommendedName>
</protein>
<evidence type="ECO:0000313" key="3">
    <source>
        <dbReference type="EMBL" id="KAK1311563.1"/>
    </source>
</evidence>
<dbReference type="PANTHER" id="PTHR21234">
    <property type="entry name" value="PURINE NUCLEOSIDE PHOSPHORYLASE"/>
    <property type="match status" value="1"/>
</dbReference>
<dbReference type="InterPro" id="IPR035994">
    <property type="entry name" value="Nucleoside_phosphorylase_sf"/>
</dbReference>
<dbReference type="InterPro" id="IPR000845">
    <property type="entry name" value="Nucleoside_phosphorylase_d"/>
</dbReference>
<evidence type="ECO:0000259" key="2">
    <source>
        <dbReference type="Pfam" id="PF01048"/>
    </source>
</evidence>